<organism evidence="2 3">
    <name type="scientific">Hymenobacter lutimineralis</name>
    <dbReference type="NCBI Taxonomy" id="2606448"/>
    <lineage>
        <taxon>Bacteria</taxon>
        <taxon>Pseudomonadati</taxon>
        <taxon>Bacteroidota</taxon>
        <taxon>Cytophagia</taxon>
        <taxon>Cytophagales</taxon>
        <taxon>Hymenobacteraceae</taxon>
        <taxon>Hymenobacter</taxon>
    </lineage>
</organism>
<sequence length="435" mass="48182">MTTNAFSLKTLLCAATFWWGATQTHAQSAEAVPPAARFVGVPTSAIQLGRKEAFPAFDEAFYQNELFLLGEAHGVQRPQEIDLALLKHLNERAGVRTYVAEVDCAKAYYLNEYLRTGQEATLDLIFRSWNAETSQWANQALKAKFQQLRSWNQTLPKKRQIRFLGLDQLQDLPLAADYLTALLPQKGLAPDLRTQLDSVTVLLRQPQPSGAVLAGVAQRTLLALQQPEAHHRATLGQWYEEVRHLLVGATQNRNNMLVREKNIFANFQALYEAQHLAGQKLYGFWGLAHVLQSPLQSGATLFAGLVRQSTLPVHDKVVSLMCVFADCQMLLPGNFLPSAGPAPRYVQSNKFNHDGPLTLIDGMPELKAQTQPGSTTVFQLNAPTAVTNQQPIRVSYAAGVPKGQQIHFRPELPATAYVQYLILVRNSAAVQALQP</sequence>
<dbReference type="InterPro" id="IPR007815">
    <property type="entry name" value="Emycin_Estase"/>
</dbReference>
<proteinExistence type="predicted"/>
<keyword evidence="1" id="KW-0732">Signal</keyword>
<feature type="signal peptide" evidence="1">
    <location>
        <begin position="1"/>
        <end position="26"/>
    </location>
</feature>
<protein>
    <submittedName>
        <fullName evidence="2">Erythromycin esterase family protein</fullName>
    </submittedName>
</protein>
<evidence type="ECO:0000313" key="2">
    <source>
        <dbReference type="EMBL" id="TYZ13288.1"/>
    </source>
</evidence>
<name>A0A5D6VF16_9BACT</name>
<accession>A0A5D6VF16</accession>
<gene>
    <name evidence="2" type="ORF">FY528_02420</name>
</gene>
<dbReference type="Gene3D" id="1.20.1440.30">
    <property type="entry name" value="Biosynthetic Protein domain"/>
    <property type="match status" value="1"/>
</dbReference>
<comment type="caution">
    <text evidence="2">The sequence shown here is derived from an EMBL/GenBank/DDBJ whole genome shotgun (WGS) entry which is preliminary data.</text>
</comment>
<evidence type="ECO:0000313" key="3">
    <source>
        <dbReference type="Proteomes" id="UP000322791"/>
    </source>
</evidence>
<dbReference type="SUPFAM" id="SSF159501">
    <property type="entry name" value="EreA/ChaN-like"/>
    <property type="match status" value="1"/>
</dbReference>
<evidence type="ECO:0000256" key="1">
    <source>
        <dbReference type="SAM" id="SignalP"/>
    </source>
</evidence>
<keyword evidence="3" id="KW-1185">Reference proteome</keyword>
<dbReference type="AlphaFoldDB" id="A0A5D6VF16"/>
<reference evidence="2 3" key="1">
    <citation type="submission" date="2019-08" db="EMBL/GenBank/DDBJ databases">
        <authorList>
            <person name="Seo M.-J."/>
        </authorList>
    </citation>
    <scope>NUCLEOTIDE SEQUENCE [LARGE SCALE GENOMIC DNA]</scope>
    <source>
        <strain evidence="2 3">KIGAM108</strain>
    </source>
</reference>
<dbReference type="Gene3D" id="3.30.1870.10">
    <property type="entry name" value="EreA-like, domain 2"/>
    <property type="match status" value="1"/>
</dbReference>
<dbReference type="Proteomes" id="UP000322791">
    <property type="component" value="Unassembled WGS sequence"/>
</dbReference>
<dbReference type="EMBL" id="VTHL01000002">
    <property type="protein sequence ID" value="TYZ13288.1"/>
    <property type="molecule type" value="Genomic_DNA"/>
</dbReference>
<dbReference type="GO" id="GO:0046677">
    <property type="term" value="P:response to antibiotic"/>
    <property type="evidence" value="ECO:0007669"/>
    <property type="project" value="InterPro"/>
</dbReference>
<dbReference type="Pfam" id="PF05139">
    <property type="entry name" value="Erythro_esteras"/>
    <property type="match status" value="1"/>
</dbReference>
<feature type="chain" id="PRO_5023003698" evidence="1">
    <location>
        <begin position="27"/>
        <end position="435"/>
    </location>
</feature>